<evidence type="ECO:0000313" key="1">
    <source>
        <dbReference type="EMBL" id="CAD6254238.1"/>
    </source>
</evidence>
<dbReference type="SUPFAM" id="SSF53756">
    <property type="entry name" value="UDP-Glycosyltransferase/glycogen phosphorylase"/>
    <property type="match status" value="1"/>
</dbReference>
<dbReference type="Proteomes" id="UP000604825">
    <property type="component" value="Unassembled WGS sequence"/>
</dbReference>
<protein>
    <submittedName>
        <fullName evidence="1">Uncharacterized protein</fullName>
    </submittedName>
</protein>
<reference evidence="1" key="1">
    <citation type="submission" date="2020-10" db="EMBL/GenBank/DDBJ databases">
        <authorList>
            <person name="Han B."/>
            <person name="Lu T."/>
            <person name="Zhao Q."/>
            <person name="Huang X."/>
            <person name="Zhao Y."/>
        </authorList>
    </citation>
    <scope>NUCLEOTIDE SEQUENCE</scope>
</reference>
<organism evidence="1 2">
    <name type="scientific">Miscanthus lutarioriparius</name>
    <dbReference type="NCBI Taxonomy" id="422564"/>
    <lineage>
        <taxon>Eukaryota</taxon>
        <taxon>Viridiplantae</taxon>
        <taxon>Streptophyta</taxon>
        <taxon>Embryophyta</taxon>
        <taxon>Tracheophyta</taxon>
        <taxon>Spermatophyta</taxon>
        <taxon>Magnoliopsida</taxon>
        <taxon>Liliopsida</taxon>
        <taxon>Poales</taxon>
        <taxon>Poaceae</taxon>
        <taxon>PACMAD clade</taxon>
        <taxon>Panicoideae</taxon>
        <taxon>Andropogonodae</taxon>
        <taxon>Andropogoneae</taxon>
        <taxon>Saccharinae</taxon>
        <taxon>Miscanthus</taxon>
    </lineage>
</organism>
<comment type="caution">
    <text evidence="1">The sequence shown here is derived from an EMBL/GenBank/DDBJ whole genome shotgun (WGS) entry which is preliminary data.</text>
</comment>
<dbReference type="OrthoDB" id="692197at2759"/>
<proteinExistence type="predicted"/>
<dbReference type="EMBL" id="CAJGYO010000009">
    <property type="protein sequence ID" value="CAD6254238.1"/>
    <property type="molecule type" value="Genomic_DNA"/>
</dbReference>
<dbReference type="Gene3D" id="3.40.50.2000">
    <property type="entry name" value="Glycogen Phosphorylase B"/>
    <property type="match status" value="1"/>
</dbReference>
<dbReference type="AlphaFoldDB" id="A0A811Q5A2"/>
<keyword evidence="2" id="KW-1185">Reference proteome</keyword>
<accession>A0A811Q5A2</accession>
<evidence type="ECO:0000313" key="2">
    <source>
        <dbReference type="Proteomes" id="UP000604825"/>
    </source>
</evidence>
<sequence length="102" mass="11066">MSSSCSGAIRRVVLFPFPYQGHFNPVLCLGGALHARGLAVTVFHTDLRTPDPADYPTDYSFVAVPVKVPAEVVASEDIARLVMELNACCAAPFKERLAELIF</sequence>
<gene>
    <name evidence="1" type="ORF">NCGR_LOCUS37844</name>
</gene>
<name>A0A811Q5A2_9POAL</name>